<protein>
    <submittedName>
        <fullName evidence="2">IgA FC receptor</fullName>
    </submittedName>
</protein>
<feature type="region of interest" description="Disordered" evidence="1">
    <location>
        <begin position="1"/>
        <end position="68"/>
    </location>
</feature>
<dbReference type="AlphaFoldDB" id="A0A4Z2GN17"/>
<keyword evidence="2" id="KW-0675">Receptor</keyword>
<evidence type="ECO:0000256" key="1">
    <source>
        <dbReference type="SAM" id="MobiDB-lite"/>
    </source>
</evidence>
<accession>A0A4Z2GN17</accession>
<evidence type="ECO:0000313" key="2">
    <source>
        <dbReference type="EMBL" id="TNN54947.1"/>
    </source>
</evidence>
<dbReference type="Proteomes" id="UP000314294">
    <property type="component" value="Unassembled WGS sequence"/>
</dbReference>
<feature type="compositionally biased region" description="Pro residues" evidence="1">
    <location>
        <begin position="20"/>
        <end position="46"/>
    </location>
</feature>
<feature type="compositionally biased region" description="Low complexity" evidence="1">
    <location>
        <begin position="8"/>
        <end position="19"/>
    </location>
</feature>
<organism evidence="2 3">
    <name type="scientific">Liparis tanakae</name>
    <name type="common">Tanaka's snailfish</name>
    <dbReference type="NCBI Taxonomy" id="230148"/>
    <lineage>
        <taxon>Eukaryota</taxon>
        <taxon>Metazoa</taxon>
        <taxon>Chordata</taxon>
        <taxon>Craniata</taxon>
        <taxon>Vertebrata</taxon>
        <taxon>Euteleostomi</taxon>
        <taxon>Actinopterygii</taxon>
        <taxon>Neopterygii</taxon>
        <taxon>Teleostei</taxon>
        <taxon>Neoteleostei</taxon>
        <taxon>Acanthomorphata</taxon>
        <taxon>Eupercaria</taxon>
        <taxon>Perciformes</taxon>
        <taxon>Cottioidei</taxon>
        <taxon>Cottales</taxon>
        <taxon>Liparidae</taxon>
        <taxon>Liparis</taxon>
    </lineage>
</organism>
<sequence length="216" mass="23229">MCLVPRGSVVPESPRLLSPVPVPESPVPESPRLPSPVPVPESPVPRAPASRARSRSPRARSREPPPPEPVFECLRAKVFAQHFRAGRIPSPWRLGGMFEETFTVLSGLLNKGINASLSVVSLRGHRGDVVPAHGFDHLHQGLGRGHHPGEEVVAGVIAQFRSCGDGLTPHLPGFSPLPEHFAQQRAPRARSIPPPPLPITRGGGQLHPTAVPIRFL</sequence>
<gene>
    <name evidence="2" type="primary">bag_2</name>
    <name evidence="2" type="ORF">EYF80_034814</name>
</gene>
<comment type="caution">
    <text evidence="2">The sequence shown here is derived from an EMBL/GenBank/DDBJ whole genome shotgun (WGS) entry which is preliminary data.</text>
</comment>
<name>A0A4Z2GN17_9TELE</name>
<reference evidence="2 3" key="1">
    <citation type="submission" date="2019-03" db="EMBL/GenBank/DDBJ databases">
        <title>First draft genome of Liparis tanakae, snailfish: a comprehensive survey of snailfish specific genes.</title>
        <authorList>
            <person name="Kim W."/>
            <person name="Song I."/>
            <person name="Jeong J.-H."/>
            <person name="Kim D."/>
            <person name="Kim S."/>
            <person name="Ryu S."/>
            <person name="Song J.Y."/>
            <person name="Lee S.K."/>
        </authorList>
    </citation>
    <scope>NUCLEOTIDE SEQUENCE [LARGE SCALE GENOMIC DNA]</scope>
    <source>
        <tissue evidence="2">Muscle</tissue>
    </source>
</reference>
<evidence type="ECO:0000313" key="3">
    <source>
        <dbReference type="Proteomes" id="UP000314294"/>
    </source>
</evidence>
<proteinExistence type="predicted"/>
<dbReference type="EMBL" id="SRLO01000470">
    <property type="protein sequence ID" value="TNN54947.1"/>
    <property type="molecule type" value="Genomic_DNA"/>
</dbReference>
<keyword evidence="3" id="KW-1185">Reference proteome</keyword>